<sequence length="157" mass="18335">MDTLYNQTNKLIQQTQQVFQTLEGNAKDTLEIETEIQEKINLIYSYHLISDKMQKMRCHQLKYDCRHLQAALEVSRQKRARREAAANEREQLLNRRFTPNPDVTAINIDYAIQQQNSLQNANKGVDENVRYWSKCFGIITFPKINFKGCSSENNGYG</sequence>
<keyword evidence="8" id="KW-1185">Reference proteome</keyword>
<evidence type="ECO:0000313" key="7">
    <source>
        <dbReference type="EMBL" id="KAJ8965191.1"/>
    </source>
</evidence>
<evidence type="ECO:0000256" key="4">
    <source>
        <dbReference type="ARBA" id="ARBA00022989"/>
    </source>
</evidence>
<keyword evidence="4" id="KW-1133">Transmembrane helix</keyword>
<dbReference type="InterPro" id="IPR027027">
    <property type="entry name" value="GOSR2/Membrin/Bos1"/>
</dbReference>
<keyword evidence="2" id="KW-0812">Transmembrane</keyword>
<organism evidence="7 8">
    <name type="scientific">Molorchus minor</name>
    <dbReference type="NCBI Taxonomy" id="1323400"/>
    <lineage>
        <taxon>Eukaryota</taxon>
        <taxon>Metazoa</taxon>
        <taxon>Ecdysozoa</taxon>
        <taxon>Arthropoda</taxon>
        <taxon>Hexapoda</taxon>
        <taxon>Insecta</taxon>
        <taxon>Pterygota</taxon>
        <taxon>Neoptera</taxon>
        <taxon>Endopterygota</taxon>
        <taxon>Coleoptera</taxon>
        <taxon>Polyphaga</taxon>
        <taxon>Cucujiformia</taxon>
        <taxon>Chrysomeloidea</taxon>
        <taxon>Cerambycidae</taxon>
        <taxon>Lamiinae</taxon>
        <taxon>Monochamini</taxon>
        <taxon>Molorchus</taxon>
    </lineage>
</organism>
<evidence type="ECO:0000256" key="3">
    <source>
        <dbReference type="ARBA" id="ARBA00022927"/>
    </source>
</evidence>
<comment type="subcellular location">
    <subcellularLocation>
        <location evidence="6">Endomembrane system</location>
        <topology evidence="6">Single-pass type IV membrane protein</topology>
    </subcellularLocation>
</comment>
<dbReference type="EMBL" id="JAPWTJ010002659">
    <property type="protein sequence ID" value="KAJ8965191.1"/>
    <property type="molecule type" value="Genomic_DNA"/>
</dbReference>
<evidence type="ECO:0000256" key="2">
    <source>
        <dbReference type="ARBA" id="ARBA00022692"/>
    </source>
</evidence>
<keyword evidence="5" id="KW-0472">Membrane</keyword>
<evidence type="ECO:0000256" key="6">
    <source>
        <dbReference type="ARBA" id="ARBA00046280"/>
    </source>
</evidence>
<comment type="caution">
    <text evidence="7">The sequence shown here is derived from an EMBL/GenBank/DDBJ whole genome shotgun (WGS) entry which is preliminary data.</text>
</comment>
<evidence type="ECO:0000256" key="5">
    <source>
        <dbReference type="ARBA" id="ARBA00023136"/>
    </source>
</evidence>
<keyword evidence="1" id="KW-0813">Transport</keyword>
<dbReference type="PIRSF" id="PIRSF028865">
    <property type="entry name" value="Membrin-2"/>
    <property type="match status" value="1"/>
</dbReference>
<protein>
    <submittedName>
        <fullName evidence="7">Uncharacterized protein</fullName>
    </submittedName>
</protein>
<proteinExistence type="predicted"/>
<keyword evidence="3" id="KW-0653">Protein transport</keyword>
<gene>
    <name evidence="7" type="ORF">NQ317_008729</name>
</gene>
<name>A0ABQ9ITE9_9CUCU</name>
<accession>A0ABQ9ITE9</accession>
<evidence type="ECO:0000313" key="8">
    <source>
        <dbReference type="Proteomes" id="UP001162164"/>
    </source>
</evidence>
<dbReference type="Proteomes" id="UP001162164">
    <property type="component" value="Unassembled WGS sequence"/>
</dbReference>
<reference evidence="7" key="1">
    <citation type="journal article" date="2023" name="Insect Mol. Biol.">
        <title>Genome sequencing provides insights into the evolution of gene families encoding plant cell wall-degrading enzymes in longhorned beetles.</title>
        <authorList>
            <person name="Shin N.R."/>
            <person name="Okamura Y."/>
            <person name="Kirsch R."/>
            <person name="Pauchet Y."/>
        </authorList>
    </citation>
    <scope>NUCLEOTIDE SEQUENCE</scope>
    <source>
        <strain evidence="7">MMC_N1</strain>
    </source>
</reference>
<evidence type="ECO:0000256" key="1">
    <source>
        <dbReference type="ARBA" id="ARBA00022448"/>
    </source>
</evidence>